<dbReference type="PATRIC" id="fig|362787.3.peg.1172"/>
<accession>A0A0C1H2P3</accession>
<protein>
    <submittedName>
        <fullName evidence="2">Uncharacterized protein</fullName>
    </submittedName>
</protein>
<reference evidence="2 3" key="1">
    <citation type="journal article" date="2014" name="Mol. Biol. Evol.">
        <title>Massive expansion of Ubiquitination-related gene families within the Chlamydiae.</title>
        <authorList>
            <person name="Domman D."/>
            <person name="Collingro A."/>
            <person name="Lagkouvardos I."/>
            <person name="Gehre L."/>
            <person name="Weinmaier T."/>
            <person name="Rattei T."/>
            <person name="Subtil A."/>
            <person name="Horn M."/>
        </authorList>
    </citation>
    <scope>NUCLEOTIDE SEQUENCE [LARGE SCALE GENOMIC DNA]</scope>
    <source>
        <strain evidence="2 3">EI2</strain>
    </source>
</reference>
<evidence type="ECO:0000313" key="3">
    <source>
        <dbReference type="Proteomes" id="UP000031465"/>
    </source>
</evidence>
<dbReference type="EMBL" id="JSAN01000069">
    <property type="protein sequence ID" value="KIC71919.1"/>
    <property type="molecule type" value="Genomic_DNA"/>
</dbReference>
<gene>
    <name evidence="2" type="ORF">DB44_CW00920</name>
</gene>
<dbReference type="AlphaFoldDB" id="A0A0C1H2P3"/>
<sequence>MNSFGSQVSKGFRRRRKAKSDACGSAIKQLSPLRLYCLKKSGKLTSSKKSGRLSEKAF</sequence>
<evidence type="ECO:0000313" key="2">
    <source>
        <dbReference type="EMBL" id="KIC71919.1"/>
    </source>
</evidence>
<dbReference type="Proteomes" id="UP000031465">
    <property type="component" value="Unassembled WGS sequence"/>
</dbReference>
<comment type="caution">
    <text evidence="2">The sequence shown here is derived from an EMBL/GenBank/DDBJ whole genome shotgun (WGS) entry which is preliminary data.</text>
</comment>
<name>A0A0C1H2P3_9BACT</name>
<feature type="region of interest" description="Disordered" evidence="1">
    <location>
        <begin position="1"/>
        <end position="24"/>
    </location>
</feature>
<proteinExistence type="predicted"/>
<organism evidence="2 3">
    <name type="scientific">Candidatus Protochlamydia amoebophila</name>
    <dbReference type="NCBI Taxonomy" id="362787"/>
    <lineage>
        <taxon>Bacteria</taxon>
        <taxon>Pseudomonadati</taxon>
        <taxon>Chlamydiota</taxon>
        <taxon>Chlamydiia</taxon>
        <taxon>Parachlamydiales</taxon>
        <taxon>Parachlamydiaceae</taxon>
        <taxon>Candidatus Protochlamydia</taxon>
    </lineage>
</organism>
<evidence type="ECO:0000256" key="1">
    <source>
        <dbReference type="SAM" id="MobiDB-lite"/>
    </source>
</evidence>